<evidence type="ECO:0000313" key="1">
    <source>
        <dbReference type="Proteomes" id="UP000887576"/>
    </source>
</evidence>
<protein>
    <submittedName>
        <fullName evidence="2">Galactosylgalactosylxylosylprotein 3-beta-glucuronosyltransferase</fullName>
    </submittedName>
</protein>
<dbReference type="Proteomes" id="UP000887576">
    <property type="component" value="Unplaced"/>
</dbReference>
<dbReference type="WBParaSite" id="JU765_v2.g1849.t1">
    <property type="protein sequence ID" value="JU765_v2.g1849.t1"/>
    <property type="gene ID" value="JU765_v2.g1849"/>
</dbReference>
<name>A0AC34QR12_9BILA</name>
<evidence type="ECO:0000313" key="2">
    <source>
        <dbReference type="WBParaSite" id="JU765_v2.g1849.t1"/>
    </source>
</evidence>
<accession>A0AC34QR12</accession>
<reference evidence="2" key="1">
    <citation type="submission" date="2022-11" db="UniProtKB">
        <authorList>
            <consortium name="WormBaseParasite"/>
        </authorList>
    </citation>
    <scope>IDENTIFICATION</scope>
</reference>
<organism evidence="1 2">
    <name type="scientific">Panagrolaimus sp. JU765</name>
    <dbReference type="NCBI Taxonomy" id="591449"/>
    <lineage>
        <taxon>Eukaryota</taxon>
        <taxon>Metazoa</taxon>
        <taxon>Ecdysozoa</taxon>
        <taxon>Nematoda</taxon>
        <taxon>Chromadorea</taxon>
        <taxon>Rhabditida</taxon>
        <taxon>Tylenchina</taxon>
        <taxon>Panagrolaimomorpha</taxon>
        <taxon>Panagrolaimoidea</taxon>
        <taxon>Panagrolaimidae</taxon>
        <taxon>Panagrolaimus</taxon>
    </lineage>
</organism>
<sequence length="321" mass="36942">MTPRPNYVDSNPPQFQSIVVDVSSDESSFKRQKRKRNSPSPVLFSATPSFFSNFSRRLPTLLVTCFLIFAIYETYEWGVQKVSEPTIIIITPTHKRPERLADMTRFSQTLMHVKNVHWIVIEDANQTTEVVDRLLRRSGIPYVYFFTTTKPGFPKRGWTHRNMGLEYVRKHYKNYQKEAVVYFADDDNSYDIRLFNNYVRKVKTIGIWAVGLAGAAVVEAPHVENGTITKWDVVYAPGRKFAVDMAGFAVNLDLILSTNASFNEKCTKSAPESCFLQQFGIDKKQVQPFGWDEQPKDILVWHTKTRNIGTKGSHHNYTVEI</sequence>
<proteinExistence type="predicted"/>